<evidence type="ECO:0000313" key="2">
    <source>
        <dbReference type="Proteomes" id="UP000075442"/>
    </source>
</evidence>
<dbReference type="PATRIC" id="fig|28037.235.peg.1316"/>
<accession>A0A150NNH3</accession>
<proteinExistence type="predicted"/>
<organism evidence="1 2">
    <name type="scientific">Streptococcus mitis</name>
    <dbReference type="NCBI Taxonomy" id="28037"/>
    <lineage>
        <taxon>Bacteria</taxon>
        <taxon>Bacillati</taxon>
        <taxon>Bacillota</taxon>
        <taxon>Bacilli</taxon>
        <taxon>Lactobacillales</taxon>
        <taxon>Streptococcaceae</taxon>
        <taxon>Streptococcus</taxon>
        <taxon>Streptococcus mitis group</taxon>
    </lineage>
</organism>
<dbReference type="AlphaFoldDB" id="A0A150NNH3"/>
<protein>
    <submittedName>
        <fullName evidence="1">Uncharacterized protein</fullName>
    </submittedName>
</protein>
<name>A0A150NNH3_STRMT</name>
<comment type="caution">
    <text evidence="1">The sequence shown here is derived from an EMBL/GenBank/DDBJ whole genome shotgun (WGS) entry which is preliminary data.</text>
</comment>
<reference evidence="1 2" key="1">
    <citation type="submission" date="2016-01" db="EMBL/GenBank/DDBJ databases">
        <title>Highly variable Streptococcus oralis 1 are common among viridans streptococci isolated from primates.</title>
        <authorList>
            <person name="Denapaite D."/>
            <person name="Rieger M."/>
            <person name="Koendgen S."/>
            <person name="Brueckner R."/>
            <person name="Ochigava I."/>
            <person name="Kappeler P."/>
            <person name="Maetz-Rensing K."/>
            <person name="Leendertz F."/>
        </authorList>
    </citation>
    <scope>NUCLEOTIDE SEQUENCE [LARGE SCALE GENOMIC DNA]</scope>
    <source>
        <strain evidence="1 2">M3-1</strain>
    </source>
</reference>
<dbReference type="EMBL" id="LROU01000108">
    <property type="protein sequence ID" value="KYF35022.1"/>
    <property type="molecule type" value="Genomic_DNA"/>
</dbReference>
<evidence type="ECO:0000313" key="1">
    <source>
        <dbReference type="EMBL" id="KYF35022.1"/>
    </source>
</evidence>
<dbReference type="Proteomes" id="UP000075442">
    <property type="component" value="Unassembled WGS sequence"/>
</dbReference>
<sequence length="45" mass="4844">MWVDFWNGGQWMLGAKQGGIVVFLGQAGVGASGDGDRCFFSVMLF</sequence>
<gene>
    <name evidence="1" type="ORF">SMIM3I_02244</name>
</gene>